<evidence type="ECO:0000313" key="1">
    <source>
        <dbReference type="EMBL" id="ERN17555.1"/>
    </source>
</evidence>
<dbReference type="HOGENOM" id="CLU_2213480_0_0_1"/>
<sequence>MLLCISKSVPETSPTFAEISTFFGSGSPPNKTWTSSKVLPLVSGNANQQNTPPRAHISAYIKKLPCIVIALFKDKKVMETNVPTILFTITATLIPGPRSLKGKISDA</sequence>
<keyword evidence="2" id="KW-1185">Reference proteome</keyword>
<evidence type="ECO:0000313" key="2">
    <source>
        <dbReference type="Proteomes" id="UP000017836"/>
    </source>
</evidence>
<dbReference type="AlphaFoldDB" id="U5D5R9"/>
<dbReference type="Gramene" id="ERN17555">
    <property type="protein sequence ID" value="ERN17555"/>
    <property type="gene ID" value="AMTR_s00059p00125600"/>
</dbReference>
<protein>
    <submittedName>
        <fullName evidence="1">Uncharacterized protein</fullName>
    </submittedName>
</protein>
<name>U5D5R9_AMBTC</name>
<gene>
    <name evidence="1" type="ORF">AMTR_s00059p00125600</name>
</gene>
<dbReference type="Proteomes" id="UP000017836">
    <property type="component" value="Unassembled WGS sequence"/>
</dbReference>
<reference evidence="2" key="1">
    <citation type="journal article" date="2013" name="Science">
        <title>The Amborella genome and the evolution of flowering plants.</title>
        <authorList>
            <consortium name="Amborella Genome Project"/>
        </authorList>
    </citation>
    <scope>NUCLEOTIDE SEQUENCE [LARGE SCALE GENOMIC DNA]</scope>
</reference>
<accession>U5D5R9</accession>
<proteinExistence type="predicted"/>
<dbReference type="EMBL" id="KI392312">
    <property type="protein sequence ID" value="ERN17555.1"/>
    <property type="molecule type" value="Genomic_DNA"/>
</dbReference>
<organism evidence="1 2">
    <name type="scientific">Amborella trichopoda</name>
    <dbReference type="NCBI Taxonomy" id="13333"/>
    <lineage>
        <taxon>Eukaryota</taxon>
        <taxon>Viridiplantae</taxon>
        <taxon>Streptophyta</taxon>
        <taxon>Embryophyta</taxon>
        <taxon>Tracheophyta</taxon>
        <taxon>Spermatophyta</taxon>
        <taxon>Magnoliopsida</taxon>
        <taxon>Amborellales</taxon>
        <taxon>Amborellaceae</taxon>
        <taxon>Amborella</taxon>
    </lineage>
</organism>